<evidence type="ECO:0000313" key="2">
    <source>
        <dbReference type="Proteomes" id="UP000238312"/>
    </source>
</evidence>
<sequence>MIFKKSRAWLMVLMSVALVLVVGVRVVDRSEPESARRSVPAPAVSVSAPNAKIIDKDQRIDLDTFDQEDSPLWPFVEELQRAATTRPGG</sequence>
<evidence type="ECO:0000313" key="1">
    <source>
        <dbReference type="EMBL" id="PRX63018.1"/>
    </source>
</evidence>
<keyword evidence="2" id="KW-1185">Reference proteome</keyword>
<organism evidence="1 2">
    <name type="scientific">Nonomuraea fuscirosea</name>
    <dbReference type="NCBI Taxonomy" id="1291556"/>
    <lineage>
        <taxon>Bacteria</taxon>
        <taxon>Bacillati</taxon>
        <taxon>Actinomycetota</taxon>
        <taxon>Actinomycetes</taxon>
        <taxon>Streptosporangiales</taxon>
        <taxon>Streptosporangiaceae</taxon>
        <taxon>Nonomuraea</taxon>
    </lineage>
</organism>
<dbReference type="AlphaFoldDB" id="A0A2T0MVR7"/>
<proteinExistence type="predicted"/>
<dbReference type="Proteomes" id="UP000238312">
    <property type="component" value="Unassembled WGS sequence"/>
</dbReference>
<dbReference type="RefSeq" id="WP_106243640.1">
    <property type="nucleotide sequence ID" value="NZ_PVNG01000011.1"/>
</dbReference>
<gene>
    <name evidence="1" type="ORF">B0I32_1118</name>
</gene>
<accession>A0A2T0MVR7</accession>
<reference evidence="1 2" key="1">
    <citation type="submission" date="2018-03" db="EMBL/GenBank/DDBJ databases">
        <title>Genomic Encyclopedia of Type Strains, Phase III (KMG-III): the genomes of soil and plant-associated and newly described type strains.</title>
        <authorList>
            <person name="Whitman W."/>
        </authorList>
    </citation>
    <scope>NUCLEOTIDE SEQUENCE [LARGE SCALE GENOMIC DNA]</scope>
    <source>
        <strain evidence="1 2">CGMCC 4.7104</strain>
    </source>
</reference>
<comment type="caution">
    <text evidence="1">The sequence shown here is derived from an EMBL/GenBank/DDBJ whole genome shotgun (WGS) entry which is preliminary data.</text>
</comment>
<dbReference type="EMBL" id="PVNG01000011">
    <property type="protein sequence ID" value="PRX63018.1"/>
    <property type="molecule type" value="Genomic_DNA"/>
</dbReference>
<name>A0A2T0MVR7_9ACTN</name>
<protein>
    <submittedName>
        <fullName evidence="1">Uncharacterized protein</fullName>
    </submittedName>
</protein>
<dbReference type="OrthoDB" id="3544051at2"/>